<dbReference type="AlphaFoldDB" id="A0A0W0VEI7"/>
<keyword evidence="1" id="KW-1133">Transmembrane helix</keyword>
<comment type="caution">
    <text evidence="2">The sequence shown here is derived from an EMBL/GenBank/DDBJ whole genome shotgun (WGS) entry which is preliminary data.</text>
</comment>
<dbReference type="EMBL" id="LNYI01000061">
    <property type="protein sequence ID" value="KTD18548.1"/>
    <property type="molecule type" value="Genomic_DNA"/>
</dbReference>
<dbReference type="RefSeq" id="WP_028374188.1">
    <property type="nucleotide sequence ID" value="NZ_CAAAJD010000048.1"/>
</dbReference>
<dbReference type="OrthoDB" id="5637108at2"/>
<feature type="transmembrane region" description="Helical" evidence="1">
    <location>
        <begin position="663"/>
        <end position="688"/>
    </location>
</feature>
<dbReference type="STRING" id="45067.Llan_2506"/>
<keyword evidence="1" id="KW-0472">Membrane</keyword>
<dbReference type="eggNOG" id="ENOG5030IKM">
    <property type="taxonomic scope" value="Bacteria"/>
</dbReference>
<sequence length="721" mass="81878">MLSSQKIETILIEDRADKRIREAISVSPVFENCFFHCIALHYLCNNIRLPEDLFRPAKNDSKLVLQLKELLKDEAALHEFFIDYERSKTSTSSSKRELADSEEFDSTQYLFEKTLILGILFRHWFVNQLDNKHSLAVRYEFPHLESRGCDERHITFSKLIVKFREAALEDAQAPLVDLKRNLGEMNDHLSALNSLVAHDEELTRLVGELKQLIGKQSIALAEHIPQIKISDAESALKIAEASLLAVKKAFQELKIKLEEKGIATSKEAPKDIQDAEKLLNINLSATRGYLVSLLEQLRDTPNPVYEANKVFFDEERWKIDDVEYFRSYWEEEGYPNYLEYLRRPGVKISYGDVDSILAKFLPYAIYGYESKAPLIAYEAPHFELALSIREGHFYLIPTEKTMAGLLAYAIQKQEYKENYDEIQSLQTGLLVHEESTTLSIQDKFILAGNSSSLLLAATFPLTDLETKDPEAPIAALVSRLRQLKLEMSPPKRVVVESSQGSLLTDSVSIPKSISRIQSSPPESNRSFKGQVSTSLELADSQTNVDAFEELSHPEMLKPEEMSEEVGELYWEIESYDLRDQERQLLNLLKKLGSKASLFTEKGKTQEHYKAAAIAAGTLHVQLLKHFANLLGNTEDYGTFRKNCLKAIQDNRGELENHREEGGLLMQILGNIALAIVGLGVFYGVGLLAHRYFYGRFFPFAPETAQQVSEIEMLLPQLEVKG</sequence>
<name>A0A0W0VEI7_9GAMM</name>
<reference evidence="2 3" key="1">
    <citation type="submission" date="2015-11" db="EMBL/GenBank/DDBJ databases">
        <title>Genomic analysis of 38 Legionella species identifies large and diverse effector repertoires.</title>
        <authorList>
            <person name="Burstein D."/>
            <person name="Amaro F."/>
            <person name="Zusman T."/>
            <person name="Lifshitz Z."/>
            <person name="Cohen O."/>
            <person name="Gilbert J.A."/>
            <person name="Pupko T."/>
            <person name="Shuman H.A."/>
            <person name="Segal G."/>
        </authorList>
    </citation>
    <scope>NUCLEOTIDE SEQUENCE [LARGE SCALE GENOMIC DNA]</scope>
    <source>
        <strain evidence="2 3">ATCC 49751</strain>
    </source>
</reference>
<dbReference type="PATRIC" id="fig|45067.4.peg.2634"/>
<dbReference type="Proteomes" id="UP000054869">
    <property type="component" value="Unassembled WGS sequence"/>
</dbReference>
<evidence type="ECO:0000313" key="3">
    <source>
        <dbReference type="Proteomes" id="UP000054869"/>
    </source>
</evidence>
<organism evidence="2 3">
    <name type="scientific">Legionella lansingensis</name>
    <dbReference type="NCBI Taxonomy" id="45067"/>
    <lineage>
        <taxon>Bacteria</taxon>
        <taxon>Pseudomonadati</taxon>
        <taxon>Pseudomonadota</taxon>
        <taxon>Gammaproteobacteria</taxon>
        <taxon>Legionellales</taxon>
        <taxon>Legionellaceae</taxon>
        <taxon>Legionella</taxon>
    </lineage>
</organism>
<gene>
    <name evidence="2" type="ORF">Llan_2506</name>
</gene>
<proteinExistence type="predicted"/>
<keyword evidence="3" id="KW-1185">Reference proteome</keyword>
<protein>
    <submittedName>
        <fullName evidence="2">Dot/Icm secretion system substrate</fullName>
    </submittedName>
</protein>
<evidence type="ECO:0000256" key="1">
    <source>
        <dbReference type="SAM" id="Phobius"/>
    </source>
</evidence>
<evidence type="ECO:0000313" key="2">
    <source>
        <dbReference type="EMBL" id="KTD18548.1"/>
    </source>
</evidence>
<accession>A0A0W0VEI7</accession>
<keyword evidence="1" id="KW-0812">Transmembrane</keyword>